<keyword evidence="3" id="KW-1185">Reference proteome</keyword>
<protein>
    <submittedName>
        <fullName evidence="2">Phage-associated protein</fullName>
    </submittedName>
</protein>
<accession>A0ABU0J0C3</accession>
<organism evidence="2 3">
    <name type="scientific">Labrys wisconsinensis</name>
    <dbReference type="NCBI Taxonomy" id="425677"/>
    <lineage>
        <taxon>Bacteria</taxon>
        <taxon>Pseudomonadati</taxon>
        <taxon>Pseudomonadota</taxon>
        <taxon>Alphaproteobacteria</taxon>
        <taxon>Hyphomicrobiales</taxon>
        <taxon>Xanthobacteraceae</taxon>
        <taxon>Labrys</taxon>
    </lineage>
</organism>
<proteinExistence type="predicted"/>
<dbReference type="InterPro" id="IPR025272">
    <property type="entry name" value="SocA_Panacea"/>
</dbReference>
<name>A0ABU0J0C3_9HYPH</name>
<dbReference type="Proteomes" id="UP001242480">
    <property type="component" value="Unassembled WGS sequence"/>
</dbReference>
<reference evidence="2 3" key="1">
    <citation type="submission" date="2023-07" db="EMBL/GenBank/DDBJ databases">
        <title>Genomic Encyclopedia of Type Strains, Phase IV (KMG-IV): sequencing the most valuable type-strain genomes for metagenomic binning, comparative biology and taxonomic classification.</title>
        <authorList>
            <person name="Goeker M."/>
        </authorList>
    </citation>
    <scope>NUCLEOTIDE SEQUENCE [LARGE SCALE GENOMIC DNA]</scope>
    <source>
        <strain evidence="2 3">DSM 19619</strain>
    </source>
</reference>
<evidence type="ECO:0000313" key="3">
    <source>
        <dbReference type="Proteomes" id="UP001242480"/>
    </source>
</evidence>
<gene>
    <name evidence="2" type="ORF">QO011_000706</name>
</gene>
<evidence type="ECO:0000259" key="1">
    <source>
        <dbReference type="Pfam" id="PF13274"/>
    </source>
</evidence>
<comment type="caution">
    <text evidence="2">The sequence shown here is derived from an EMBL/GenBank/DDBJ whole genome shotgun (WGS) entry which is preliminary data.</text>
</comment>
<sequence length="243" mass="28356">MLVTVTGAQREENFCCHPLKNLRGRLTLRIGLVRRFFGRKAGSERHSLEASMALEFKPKFEKIVELLLYLALKRPNADKYQAVKFFYLADKLHLTKYGRPITHEIYYALPMGPIASNAMDLLEGDKLAFKKAGIDSLPFETETVKRWIGPDLLYIRKPLRDVDFDLFSKSDIEVFDEIIDRFGNFTFKQLYNVTHDHFAYKRAWKEKAAGSKRALMRYDEMIDDEQRRKQIVEDISPVAAHME</sequence>
<feature type="domain" description="Antitoxin SocA-like Panacea" evidence="1">
    <location>
        <begin position="84"/>
        <end position="197"/>
    </location>
</feature>
<dbReference type="Pfam" id="PF13274">
    <property type="entry name" value="SocA_Panacea"/>
    <property type="match status" value="1"/>
</dbReference>
<evidence type="ECO:0000313" key="2">
    <source>
        <dbReference type="EMBL" id="MDQ0467711.1"/>
    </source>
</evidence>
<dbReference type="EMBL" id="JAUSVX010000001">
    <property type="protein sequence ID" value="MDQ0467711.1"/>
    <property type="molecule type" value="Genomic_DNA"/>
</dbReference>
<dbReference type="RefSeq" id="WP_307267740.1">
    <property type="nucleotide sequence ID" value="NZ_JAUSVX010000001.1"/>
</dbReference>